<evidence type="ECO:0000313" key="1">
    <source>
        <dbReference type="EMBL" id="CAD8209022.1"/>
    </source>
</evidence>
<organism evidence="1 2">
    <name type="scientific">Paramecium octaurelia</name>
    <dbReference type="NCBI Taxonomy" id="43137"/>
    <lineage>
        <taxon>Eukaryota</taxon>
        <taxon>Sar</taxon>
        <taxon>Alveolata</taxon>
        <taxon>Ciliophora</taxon>
        <taxon>Intramacronucleata</taxon>
        <taxon>Oligohymenophorea</taxon>
        <taxon>Peniculida</taxon>
        <taxon>Parameciidae</taxon>
        <taxon>Paramecium</taxon>
    </lineage>
</organism>
<evidence type="ECO:0000313" key="2">
    <source>
        <dbReference type="Proteomes" id="UP000683925"/>
    </source>
</evidence>
<keyword evidence="2" id="KW-1185">Reference proteome</keyword>
<dbReference type="EMBL" id="CAJJDP010000148">
    <property type="protein sequence ID" value="CAD8209022.1"/>
    <property type="molecule type" value="Genomic_DNA"/>
</dbReference>
<reference evidence="1" key="1">
    <citation type="submission" date="2021-01" db="EMBL/GenBank/DDBJ databases">
        <authorList>
            <consortium name="Genoscope - CEA"/>
            <person name="William W."/>
        </authorList>
    </citation>
    <scope>NUCLEOTIDE SEQUENCE</scope>
</reference>
<accession>A0A8S1YB14</accession>
<comment type="caution">
    <text evidence="1">The sequence shown here is derived from an EMBL/GenBank/DDBJ whole genome shotgun (WGS) entry which is preliminary data.</text>
</comment>
<proteinExistence type="predicted"/>
<protein>
    <submittedName>
        <fullName evidence="1">Uncharacterized protein</fullName>
    </submittedName>
</protein>
<dbReference type="Proteomes" id="UP000683925">
    <property type="component" value="Unassembled WGS sequence"/>
</dbReference>
<sequence length="112" mass="13345">MLQQEFIFQCMQSKSGSFDFATIFLSSLKSGYSYPYGLFATHFEKVIKRNLSLFLKNLSKHIFYQLELFTGSESLEIVKFQKYAYMTKINLQQKQRYISVIKPFYIIIYNEN</sequence>
<dbReference type="AlphaFoldDB" id="A0A8S1YB14"/>
<name>A0A8S1YB14_PAROT</name>
<gene>
    <name evidence="1" type="ORF">POCTA_138.1.T1460005</name>
</gene>